<protein>
    <submittedName>
        <fullName evidence="1">Uncharacterized protein</fullName>
    </submittedName>
</protein>
<organism evidence="1 2">
    <name type="scientific">Rhizobium glycinendophyticum</name>
    <dbReference type="NCBI Taxonomy" id="2589807"/>
    <lineage>
        <taxon>Bacteria</taxon>
        <taxon>Pseudomonadati</taxon>
        <taxon>Pseudomonadota</taxon>
        <taxon>Alphaproteobacteria</taxon>
        <taxon>Hyphomicrobiales</taxon>
        <taxon>Rhizobiaceae</taxon>
        <taxon>Rhizobium/Agrobacterium group</taxon>
        <taxon>Rhizobium</taxon>
    </lineage>
</organism>
<reference evidence="1 2" key="1">
    <citation type="submission" date="2019-06" db="EMBL/GenBank/DDBJ databases">
        <title>Rhizobium sp. CL12 isolated from roots of soybean.</title>
        <authorList>
            <person name="Wang C."/>
        </authorList>
    </citation>
    <scope>NUCLEOTIDE SEQUENCE [LARGE SCALE GENOMIC DNA]</scope>
    <source>
        <strain evidence="1 2">CL12</strain>
    </source>
</reference>
<proteinExistence type="predicted"/>
<evidence type="ECO:0000313" key="1">
    <source>
        <dbReference type="EMBL" id="TPP06966.1"/>
    </source>
</evidence>
<name>A0A504UBF1_9HYPH</name>
<keyword evidence="2" id="KW-1185">Reference proteome</keyword>
<dbReference type="AlphaFoldDB" id="A0A504UBF1"/>
<dbReference type="Proteomes" id="UP000316429">
    <property type="component" value="Unassembled WGS sequence"/>
</dbReference>
<accession>A0A504UBF1</accession>
<evidence type="ECO:0000313" key="2">
    <source>
        <dbReference type="Proteomes" id="UP000316429"/>
    </source>
</evidence>
<dbReference type="RefSeq" id="WP_140829409.1">
    <property type="nucleotide sequence ID" value="NZ_VFYP01000002.1"/>
</dbReference>
<gene>
    <name evidence="1" type="ORF">FJQ55_14955</name>
</gene>
<comment type="caution">
    <text evidence="1">The sequence shown here is derived from an EMBL/GenBank/DDBJ whole genome shotgun (WGS) entry which is preliminary data.</text>
</comment>
<sequence length="183" mass="20881">MTDGTGSVSKPEPSTEMSFAELAIGNLHIRENDAFAFFAIYARYEYAAKVCQLVHKGPDRRDLTVNPQLVADKAREEFWRRVEKTPQLAEAVDYYIRNPPKKQVWDGTSGAWTEPDYQGADKLKILLLQLGQARNNLFHGGKGWKPDTPECDRDNDLIRHGLIILEAVIRSDEILFHEFSSFQ</sequence>
<dbReference type="OrthoDB" id="1442157at2"/>
<dbReference type="EMBL" id="VFYP01000002">
    <property type="protein sequence ID" value="TPP06966.1"/>
    <property type="molecule type" value="Genomic_DNA"/>
</dbReference>